<evidence type="ECO:0000256" key="3">
    <source>
        <dbReference type="ARBA" id="ARBA00011892"/>
    </source>
</evidence>
<dbReference type="Proteomes" id="UP000681356">
    <property type="component" value="Unassembled WGS sequence"/>
</dbReference>
<comment type="subunit">
    <text evidence="2 7">Homodimer.</text>
</comment>
<comment type="catalytic activity">
    <reaction evidence="6 7">
        <text>thymidine + phosphate = 2-deoxy-alpha-D-ribose 1-phosphate + thymine</text>
        <dbReference type="Rhea" id="RHEA:16037"/>
        <dbReference type="ChEBI" id="CHEBI:17748"/>
        <dbReference type="ChEBI" id="CHEBI:17821"/>
        <dbReference type="ChEBI" id="CHEBI:43474"/>
        <dbReference type="ChEBI" id="CHEBI:57259"/>
        <dbReference type="EC" id="2.4.2.4"/>
    </reaction>
</comment>
<evidence type="ECO:0000256" key="2">
    <source>
        <dbReference type="ARBA" id="ARBA00011738"/>
    </source>
</evidence>
<dbReference type="UniPathway" id="UPA00578">
    <property type="reaction ID" value="UER00638"/>
</dbReference>
<dbReference type="Pfam" id="PF02885">
    <property type="entry name" value="Glycos_trans_3N"/>
    <property type="match status" value="1"/>
</dbReference>
<dbReference type="SUPFAM" id="SSF47648">
    <property type="entry name" value="Nucleoside phosphorylase/phosphoribosyltransferase N-terminal domain"/>
    <property type="match status" value="1"/>
</dbReference>
<dbReference type="InterPro" id="IPR017872">
    <property type="entry name" value="Pyrmidine_PPase_CS"/>
</dbReference>
<dbReference type="InterPro" id="IPR035902">
    <property type="entry name" value="Nuc_phospho_transferase"/>
</dbReference>
<dbReference type="EC" id="2.4.2.4" evidence="3 7"/>
<dbReference type="GO" id="GO:0004645">
    <property type="term" value="F:1,4-alpha-oligoglucan phosphorylase activity"/>
    <property type="evidence" value="ECO:0007669"/>
    <property type="project" value="InterPro"/>
</dbReference>
<dbReference type="HAMAP" id="MF_01628">
    <property type="entry name" value="Thymid_phosp"/>
    <property type="match status" value="1"/>
</dbReference>
<dbReference type="GO" id="GO:0005829">
    <property type="term" value="C:cytosol"/>
    <property type="evidence" value="ECO:0007669"/>
    <property type="project" value="TreeGrafter"/>
</dbReference>
<dbReference type="Gene3D" id="3.40.1030.10">
    <property type="entry name" value="Nucleoside phosphorylase/phosphoribosyltransferase catalytic domain"/>
    <property type="match status" value="1"/>
</dbReference>
<evidence type="ECO:0000256" key="1">
    <source>
        <dbReference type="ARBA" id="ARBA00006915"/>
    </source>
</evidence>
<dbReference type="GO" id="GO:0009032">
    <property type="term" value="F:thymidine phosphorylase activity"/>
    <property type="evidence" value="ECO:0007669"/>
    <property type="project" value="UniProtKB-UniRule"/>
</dbReference>
<dbReference type="FunFam" id="3.40.1030.10:FF:000003">
    <property type="entry name" value="Pyrimidine-nucleoside phosphorylase"/>
    <property type="match status" value="1"/>
</dbReference>
<dbReference type="PROSITE" id="PS00647">
    <property type="entry name" value="THYMID_PHOSPHORYLASE"/>
    <property type="match status" value="1"/>
</dbReference>
<comment type="caution">
    <text evidence="9">The sequence shown here is derived from an EMBL/GenBank/DDBJ whole genome shotgun (WGS) entry which is preliminary data.</text>
</comment>
<keyword evidence="4 7" id="KW-0328">Glycosyltransferase</keyword>
<dbReference type="NCBIfam" id="NF004490">
    <property type="entry name" value="PRK05820.1"/>
    <property type="match status" value="1"/>
</dbReference>
<dbReference type="Gene3D" id="1.20.970.10">
    <property type="entry name" value="Transferase, Pyrimidine Nucleoside Phosphorylase, Chain C"/>
    <property type="match status" value="1"/>
</dbReference>
<dbReference type="AlphaFoldDB" id="A0A8J7WGV8"/>
<comment type="similarity">
    <text evidence="1 7">Belongs to the thymidine/pyrimidine-nucleoside phosphorylase family.</text>
</comment>
<dbReference type="InterPro" id="IPR036566">
    <property type="entry name" value="PYNP-like_C_sf"/>
</dbReference>
<dbReference type="InterPro" id="IPR013465">
    <property type="entry name" value="Thymidine_Pase"/>
</dbReference>
<dbReference type="NCBIfam" id="TIGR02644">
    <property type="entry name" value="Y_phosphoryl"/>
    <property type="match status" value="1"/>
</dbReference>
<dbReference type="InterPro" id="IPR013102">
    <property type="entry name" value="PYNP_C"/>
</dbReference>
<evidence type="ECO:0000256" key="7">
    <source>
        <dbReference type="HAMAP-Rule" id="MF_01628"/>
    </source>
</evidence>
<organism evidence="9 10">
    <name type="scientific">Thetidibacter halocola</name>
    <dbReference type="NCBI Taxonomy" id="2827239"/>
    <lineage>
        <taxon>Bacteria</taxon>
        <taxon>Pseudomonadati</taxon>
        <taxon>Pseudomonadota</taxon>
        <taxon>Alphaproteobacteria</taxon>
        <taxon>Rhodobacterales</taxon>
        <taxon>Roseobacteraceae</taxon>
        <taxon>Thetidibacter</taxon>
    </lineage>
</organism>
<keyword evidence="5 7" id="KW-0808">Transferase</keyword>
<accession>A0A8J7WGV8</accession>
<dbReference type="PANTHER" id="PTHR10515">
    <property type="entry name" value="THYMIDINE PHOSPHORYLASE"/>
    <property type="match status" value="1"/>
</dbReference>
<comment type="pathway">
    <text evidence="7">Pyrimidine metabolism; dTMP biosynthesis via salvage pathway; dTMP from thymine: step 1/2.</text>
</comment>
<dbReference type="SUPFAM" id="SSF54680">
    <property type="entry name" value="Pyrimidine nucleoside phosphorylase C-terminal domain"/>
    <property type="match status" value="1"/>
</dbReference>
<evidence type="ECO:0000313" key="9">
    <source>
        <dbReference type="EMBL" id="MBS0125096.1"/>
    </source>
</evidence>
<dbReference type="EMBL" id="JAGTUU010000005">
    <property type="protein sequence ID" value="MBS0125096.1"/>
    <property type="molecule type" value="Genomic_DNA"/>
</dbReference>
<comment type="function">
    <text evidence="7">The enzymes which catalyze the reversible phosphorolysis of pyrimidine nucleosides are involved in the degradation of these compounds and in their utilization as carbon and energy sources, or in the rescue of pyrimidine bases for nucleotide synthesis.</text>
</comment>
<dbReference type="InterPro" id="IPR036320">
    <property type="entry name" value="Glycosyl_Trfase_fam3_N_dom_sf"/>
</dbReference>
<dbReference type="InterPro" id="IPR000053">
    <property type="entry name" value="Thymidine/pyrmidine_PPase"/>
</dbReference>
<feature type="domain" description="Pyrimidine nucleoside phosphorylase C-terminal" evidence="8">
    <location>
        <begin position="341"/>
        <end position="415"/>
    </location>
</feature>
<name>A0A8J7WGV8_9RHOB</name>
<sequence>MDARSVIACLRKGEEPSPEALAWFARGLADGTVSDAQAGAFAMGVCLRGLSEEGRVALTLAMRDSGHVMGWDLPGPVVDKHSTGGVGDCTSLVLAPALAACGVYVPMISGRGLGHTGGTLDKLDAIPGYATAADERLFRKVVADAGCAIVGASAQVAPADKRLYAVRDVSATVESLDLICASILSKKLAAGLQALVLDVKVGSGAFMKTPEDARALSRAMVDTANAAGCRTSVLMTAMDQPLASNLGNTLEVDSAMRVLTGLDTGPLHELSVALGAEVLANAGIKDGEKALREAISSGAAAERFGKMVFGLGGPRDFVEHWRRFLPEAPVIREVPAPRAGIVGRIDGEALGLAVVRLGGGRQVETDRIDPMVGLSEVVRLGDRLDKGAPLVRIHAARVAQADEAERAVLAAIAIGETEAHPAPLVLERIG</sequence>
<dbReference type="Pfam" id="PF00591">
    <property type="entry name" value="Glycos_transf_3"/>
    <property type="match status" value="1"/>
</dbReference>
<protein>
    <recommendedName>
        <fullName evidence="3 7">Thymidine phosphorylase</fullName>
        <ecNumber evidence="3 7">2.4.2.4</ecNumber>
    </recommendedName>
    <alternativeName>
        <fullName evidence="7">TdRPase</fullName>
    </alternativeName>
</protein>
<dbReference type="PANTHER" id="PTHR10515:SF0">
    <property type="entry name" value="THYMIDINE PHOSPHORYLASE"/>
    <property type="match status" value="1"/>
</dbReference>
<reference evidence="9" key="1">
    <citation type="submission" date="2021-04" db="EMBL/GenBank/DDBJ databases">
        <authorList>
            <person name="Yoon J."/>
        </authorList>
    </citation>
    <scope>NUCLEOTIDE SEQUENCE</scope>
    <source>
        <strain evidence="9">KMU-90</strain>
    </source>
</reference>
<dbReference type="InterPro" id="IPR018090">
    <property type="entry name" value="Pyrmidine_PPas_bac/euk"/>
</dbReference>
<dbReference type="SMART" id="SM00941">
    <property type="entry name" value="PYNP_C"/>
    <property type="match status" value="1"/>
</dbReference>
<evidence type="ECO:0000259" key="8">
    <source>
        <dbReference type="SMART" id="SM00941"/>
    </source>
</evidence>
<keyword evidence="10" id="KW-1185">Reference proteome</keyword>
<evidence type="ECO:0000256" key="5">
    <source>
        <dbReference type="ARBA" id="ARBA00022679"/>
    </source>
</evidence>
<dbReference type="PIRSF" id="PIRSF000478">
    <property type="entry name" value="TP_PyNP"/>
    <property type="match status" value="1"/>
</dbReference>
<evidence type="ECO:0000256" key="4">
    <source>
        <dbReference type="ARBA" id="ARBA00022676"/>
    </source>
</evidence>
<evidence type="ECO:0000313" key="10">
    <source>
        <dbReference type="Proteomes" id="UP000681356"/>
    </source>
</evidence>
<dbReference type="SUPFAM" id="SSF52418">
    <property type="entry name" value="Nucleoside phosphorylase/phosphoribosyltransferase catalytic domain"/>
    <property type="match status" value="1"/>
</dbReference>
<gene>
    <name evidence="7" type="primary">deoA</name>
    <name evidence="9" type="ORF">KB874_13460</name>
</gene>
<evidence type="ECO:0000256" key="6">
    <source>
        <dbReference type="ARBA" id="ARBA00048550"/>
    </source>
</evidence>
<dbReference type="Pfam" id="PF07831">
    <property type="entry name" value="PYNP_C"/>
    <property type="match status" value="1"/>
</dbReference>
<dbReference type="Gene3D" id="3.90.1170.30">
    <property type="entry name" value="Pyrimidine nucleoside phosphorylase-like, C-terminal domain"/>
    <property type="match status" value="1"/>
</dbReference>
<dbReference type="GO" id="GO:0006206">
    <property type="term" value="P:pyrimidine nucleobase metabolic process"/>
    <property type="evidence" value="ECO:0007669"/>
    <property type="project" value="InterPro"/>
</dbReference>
<dbReference type="GO" id="GO:0046104">
    <property type="term" value="P:thymidine metabolic process"/>
    <property type="evidence" value="ECO:0007669"/>
    <property type="project" value="UniProtKB-UniRule"/>
</dbReference>
<proteinExistence type="inferred from homology"/>
<dbReference type="InterPro" id="IPR017459">
    <property type="entry name" value="Glycosyl_Trfase_fam3_N_dom"/>
</dbReference>
<dbReference type="InterPro" id="IPR000312">
    <property type="entry name" value="Glycosyl_Trfase_fam3"/>
</dbReference>
<dbReference type="RefSeq" id="WP_212537061.1">
    <property type="nucleotide sequence ID" value="NZ_JAGTUU010000005.1"/>
</dbReference>